<dbReference type="Proteomes" id="UP000532194">
    <property type="component" value="Unassembled WGS sequence"/>
</dbReference>
<feature type="transmembrane region" description="Helical" evidence="2">
    <location>
        <begin position="212"/>
        <end position="236"/>
    </location>
</feature>
<evidence type="ECO:0000313" key="6">
    <source>
        <dbReference type="Proteomes" id="UP000532194"/>
    </source>
</evidence>
<evidence type="ECO:0000256" key="2">
    <source>
        <dbReference type="SAM" id="Phobius"/>
    </source>
</evidence>
<evidence type="ECO:0000313" key="5">
    <source>
        <dbReference type="EMBL" id="NMM93778.1"/>
    </source>
</evidence>
<keyword evidence="6" id="KW-1185">Reference proteome</keyword>
<keyword evidence="2" id="KW-0812">Transmembrane</keyword>
<dbReference type="Pfam" id="PF01841">
    <property type="entry name" value="Transglut_core"/>
    <property type="match status" value="1"/>
</dbReference>
<dbReference type="InterPro" id="IPR021878">
    <property type="entry name" value="TgpA_N"/>
</dbReference>
<feature type="transmembrane region" description="Helical" evidence="2">
    <location>
        <begin position="187"/>
        <end position="205"/>
    </location>
</feature>
<dbReference type="Gene3D" id="3.10.620.30">
    <property type="match status" value="1"/>
</dbReference>
<protein>
    <submittedName>
        <fullName evidence="5">Transglutaminase</fullName>
    </submittedName>
</protein>
<dbReference type="InterPro" id="IPR038765">
    <property type="entry name" value="Papain-like_cys_pep_sf"/>
</dbReference>
<sequence>MSGSAVSPMFVPSTPPTGRSAPAASLSATVSERIASLAAITVMMLCAEANLCDVYADTARWLVVIFMSTALGLAAAVCVWSRAGWLSLVVMSIGQLLLGPAITMGPRFWEYGIAAVAESFKVIIAVAPPIGTDNGSLMAAWTIGLWLTFMAGICALHTSRIMALMSALPLGVALAVCALLGTTDGWYRVPCGIVFAVTLMLWWAVRLGTLAAGRLVAIVATLCCTAVVTWCCTGLLTTHRLVLRDHYVPPFSKQSLSSPLSGMRSYVARHRDDALLSVTGLPAGVPVRLAVMDRFDGSVWNLSDQAADFRRAGAALSTHVSGETFEALFTVESDFEELWLPLAGDPITVDFNSTAVSPNWYVNADTGAALIANGLTEGFSYTESGVAAPAPDHRRIAKAQAELVHQPESHDVPDVVGEWAVSITSGNSTAGAAALALEQTLRDAGWFSHGLDGDYPSAAGHGSYRINSLLSGDAMVGDSEQYASAMALMAREVGLSSRVVLGFPNNANTTANESESDSKEPVTFTGEDLAAWVEIKLRGLGWVAFYPTPDASKIPDDHEQLSPPNPRTLIRQPPVPLVDPLRDELRVTGESTIAGSPAVPDIPTPAPPVWRHVAYIAVIVSSPLWVMACIGAIIIACKAVMLAMARTRGDGSDRMTAGWRAVAVLAAQCGISVHGTRREQASHIAHALAIHQQTVCLLASDADYAAFSGRPITKEQAATYWHGVTRMRCAMLRALPRMRRIKARVSLRGQLALLADRHIRPPPICRKSR</sequence>
<dbReference type="RefSeq" id="WP_169171805.1">
    <property type="nucleotide sequence ID" value="NZ_JAAIII010000002.1"/>
</dbReference>
<feature type="transmembrane region" description="Helical" evidence="2">
    <location>
        <begin position="137"/>
        <end position="156"/>
    </location>
</feature>
<dbReference type="PANTHER" id="PTHR42736:SF1">
    <property type="entry name" value="PROTEIN-GLUTAMINE GAMMA-GLUTAMYLTRANSFERASE"/>
    <property type="match status" value="1"/>
</dbReference>
<keyword evidence="2" id="KW-1133">Transmembrane helix</keyword>
<dbReference type="AlphaFoldDB" id="A0A7Y0EPR2"/>
<organism evidence="5 6">
    <name type="scientific">Bifidobacterium oedipodis</name>
    <dbReference type="NCBI Taxonomy" id="2675322"/>
    <lineage>
        <taxon>Bacteria</taxon>
        <taxon>Bacillati</taxon>
        <taxon>Actinomycetota</taxon>
        <taxon>Actinomycetes</taxon>
        <taxon>Bifidobacteriales</taxon>
        <taxon>Bifidobacteriaceae</taxon>
        <taxon>Bifidobacterium</taxon>
    </lineage>
</organism>
<comment type="caution">
    <text evidence="5">The sequence shown here is derived from an EMBL/GenBank/DDBJ whole genome shotgun (WGS) entry which is preliminary data.</text>
</comment>
<dbReference type="InterPro" id="IPR002931">
    <property type="entry name" value="Transglutaminase-like"/>
</dbReference>
<dbReference type="EMBL" id="JAAIII010000002">
    <property type="protein sequence ID" value="NMM93778.1"/>
    <property type="molecule type" value="Genomic_DNA"/>
</dbReference>
<evidence type="ECO:0000259" key="4">
    <source>
        <dbReference type="Pfam" id="PF11992"/>
    </source>
</evidence>
<reference evidence="5 6" key="1">
    <citation type="submission" date="2020-02" db="EMBL/GenBank/DDBJ databases">
        <title>Characterization of phylogenetic diversity of novel bifidobacterial species isolated in Czech ZOOs.</title>
        <authorList>
            <person name="Lugli G.A."/>
            <person name="Vera N.B."/>
            <person name="Ventura M."/>
        </authorList>
    </citation>
    <scope>NUCLEOTIDE SEQUENCE [LARGE SCALE GENOMIC DNA]</scope>
    <source>
        <strain evidence="5 6">DSM 109957</strain>
    </source>
</reference>
<feature type="transmembrane region" description="Helical" evidence="2">
    <location>
        <begin position="83"/>
        <end position="104"/>
    </location>
</feature>
<feature type="transmembrane region" description="Helical" evidence="2">
    <location>
        <begin position="624"/>
        <end position="645"/>
    </location>
</feature>
<dbReference type="Pfam" id="PF11992">
    <property type="entry name" value="TgpA_N"/>
    <property type="match status" value="1"/>
</dbReference>
<feature type="transmembrane region" description="Helical" evidence="2">
    <location>
        <begin position="59"/>
        <end position="77"/>
    </location>
</feature>
<evidence type="ECO:0000256" key="1">
    <source>
        <dbReference type="SAM" id="MobiDB-lite"/>
    </source>
</evidence>
<gene>
    <name evidence="5" type="ORF">G1C95_0963</name>
</gene>
<feature type="region of interest" description="Disordered" evidence="1">
    <location>
        <begin position="1"/>
        <end position="22"/>
    </location>
</feature>
<proteinExistence type="predicted"/>
<accession>A0A7Y0EPR2</accession>
<keyword evidence="2" id="KW-0472">Membrane</keyword>
<evidence type="ECO:0000259" key="3">
    <source>
        <dbReference type="Pfam" id="PF01841"/>
    </source>
</evidence>
<dbReference type="SUPFAM" id="SSF54001">
    <property type="entry name" value="Cysteine proteinases"/>
    <property type="match status" value="1"/>
</dbReference>
<feature type="domain" description="Protein-glutamine gamma-glutamyltransferase TgpA N-terminal" evidence="4">
    <location>
        <begin position="51"/>
        <end position="384"/>
    </location>
</feature>
<dbReference type="InterPro" id="IPR052901">
    <property type="entry name" value="Bact_TGase-like"/>
</dbReference>
<dbReference type="PANTHER" id="PTHR42736">
    <property type="entry name" value="PROTEIN-GLUTAMINE GAMMA-GLUTAMYLTRANSFERASE"/>
    <property type="match status" value="1"/>
</dbReference>
<name>A0A7Y0EPR2_9BIFI</name>
<feature type="domain" description="Transglutaminase-like" evidence="3">
    <location>
        <begin position="419"/>
        <end position="547"/>
    </location>
</feature>
<feature type="transmembrane region" description="Helical" evidence="2">
    <location>
        <begin position="163"/>
        <end position="181"/>
    </location>
</feature>
<feature type="region of interest" description="Disordered" evidence="1">
    <location>
        <begin position="554"/>
        <end position="574"/>
    </location>
</feature>